<organism evidence="1">
    <name type="scientific">Leviviridae sp</name>
    <dbReference type="NCBI Taxonomy" id="2027243"/>
    <lineage>
        <taxon>Viruses</taxon>
        <taxon>Riboviria</taxon>
        <taxon>Orthornavirae</taxon>
        <taxon>Lenarviricota</taxon>
        <taxon>Leviviricetes</taxon>
        <taxon>Norzivirales</taxon>
        <taxon>Fiersviridae</taxon>
    </lineage>
</organism>
<reference evidence="1" key="1">
    <citation type="submission" date="2019-05" db="EMBL/GenBank/DDBJ databases">
        <title>Metatranscriptomic reconstruction reveals RNA viruses with the potential to shape carbon cycling in soil.</title>
        <authorList>
            <person name="Starr E.P."/>
            <person name="Nuccio E."/>
            <person name="Pett-Ridge J."/>
            <person name="Banfield J.F."/>
            <person name="Firestone M.K."/>
        </authorList>
    </citation>
    <scope>NUCLEOTIDE SEQUENCE</scope>
    <source>
        <strain evidence="1">H4_Bulk_47_scaffold_296</strain>
    </source>
</reference>
<proteinExistence type="predicted"/>
<gene>
    <name evidence="1" type="ORF">H4Bulk47296_000003</name>
</gene>
<sequence>MGGYLTQRRYIPQKIRCSIYWASNGVLYDFGQVIPLLQETYSYRSELVAGESPTDGIVLEDGSQASGLAILKNAMDNNNFITPFDNGHEFVTTKQYPVQLSHEGKHLDSGAPFHDVVYRKVDLIPSRGHHGVMPPIDLNVYGTQAIHATLPAQPQVSISSILAQFKSHQELPGFIFTRMQAQTERFISLGARTTLNVEYGIRPFLKDVEDLLNVVRTVNKAIKQFQRDGHNGRTVRRTWALPEFDTDIISDQTISEEPSLGPYFQGYFGSAVLVSHGNTQSYTRKVHRKIRFSAEYQYTLPDDKSWNGRMDNALRNAEQLLGLGVTLETVWQLTPWTWLSDWFVDIGPILGNASALGRNGLIIRYAYIMCNSLMEEVYSSGDSTFRGNYNPGTVYANFLTRRKERRKASPFGFGLTPGDFSPEQWLILAALGITNGPSKLRVR</sequence>
<accession>A0A514D537</accession>
<name>A0A514D537_9VIRU</name>
<dbReference type="EMBL" id="MN034306">
    <property type="protein sequence ID" value="QDH88730.1"/>
    <property type="molecule type" value="Genomic_RNA"/>
</dbReference>
<evidence type="ECO:0000313" key="1">
    <source>
        <dbReference type="EMBL" id="QDH88730.1"/>
    </source>
</evidence>
<evidence type="ECO:0008006" key="2">
    <source>
        <dbReference type="Google" id="ProtNLM"/>
    </source>
</evidence>
<protein>
    <recommendedName>
        <fullName evidence="2">Maturation protein</fullName>
    </recommendedName>
</protein>